<dbReference type="Proteomes" id="UP000665561">
    <property type="component" value="Unassembled WGS sequence"/>
</dbReference>
<protein>
    <submittedName>
        <fullName evidence="4">Gfo/Idh/MocA family oxidoreductase</fullName>
    </submittedName>
</protein>
<feature type="domain" description="GFO/IDH/MocA-like oxidoreductase" evidence="3">
    <location>
        <begin position="146"/>
        <end position="264"/>
    </location>
</feature>
<dbReference type="Pfam" id="PF01408">
    <property type="entry name" value="GFO_IDH_MocA"/>
    <property type="match status" value="1"/>
</dbReference>
<dbReference type="Gene3D" id="3.30.360.10">
    <property type="entry name" value="Dihydrodipicolinate Reductase, domain 2"/>
    <property type="match status" value="1"/>
</dbReference>
<dbReference type="InterPro" id="IPR055170">
    <property type="entry name" value="GFO_IDH_MocA-like_dom"/>
</dbReference>
<dbReference type="Pfam" id="PF22725">
    <property type="entry name" value="GFO_IDH_MocA_C3"/>
    <property type="match status" value="1"/>
</dbReference>
<dbReference type="RefSeq" id="WP_161742643.1">
    <property type="nucleotide sequence ID" value="NZ_JAAAMV010000003.1"/>
</dbReference>
<sequence>MLRIGLIGLGFMGRTHLDNYLRLEKEGLPIRLAAVCDIDPAKLEGRSTGGNIETASGEAVDFGRFAKYASVEELLREEELDAVDIALPTYLHKEITIQCLQAGLHVLCEKPMGLNEAECEAMIAAAEASGKQLMIGQCLRFWPAYVYLKELVEKQAYGAVTSASFFRGSATPTWGPWLMEREKSGGALLDMHVHDTDVVNWLFGMPDAVSCQARNVIPGSGYDIVSTNYRYPDGKVVNAQVDWTLQGDFGFEMNYRVNFENGNVHFRGDGVQVNPSGEAGFSPELSADQGYYFELKYFVETLIAGEALTAATPRSTQETIRIVDAEIASADSAGDWVAVKR</sequence>
<dbReference type="PANTHER" id="PTHR43818:SF11">
    <property type="entry name" value="BCDNA.GH03377"/>
    <property type="match status" value="1"/>
</dbReference>
<proteinExistence type="predicted"/>
<dbReference type="SUPFAM" id="SSF55347">
    <property type="entry name" value="Glyceraldehyde-3-phosphate dehydrogenase-like, C-terminal domain"/>
    <property type="match status" value="1"/>
</dbReference>
<keyword evidence="1" id="KW-0560">Oxidoreductase</keyword>
<evidence type="ECO:0000256" key="1">
    <source>
        <dbReference type="ARBA" id="ARBA00023002"/>
    </source>
</evidence>
<name>A0ABW9XMK0_9BACL</name>
<evidence type="ECO:0000313" key="5">
    <source>
        <dbReference type="Proteomes" id="UP000665561"/>
    </source>
</evidence>
<evidence type="ECO:0000259" key="3">
    <source>
        <dbReference type="Pfam" id="PF22725"/>
    </source>
</evidence>
<organism evidence="4 5">
    <name type="scientific">Paenibacillus glycinis</name>
    <dbReference type="NCBI Taxonomy" id="2697035"/>
    <lineage>
        <taxon>Bacteria</taxon>
        <taxon>Bacillati</taxon>
        <taxon>Bacillota</taxon>
        <taxon>Bacilli</taxon>
        <taxon>Bacillales</taxon>
        <taxon>Paenibacillaceae</taxon>
        <taxon>Paenibacillus</taxon>
    </lineage>
</organism>
<reference evidence="4 5" key="1">
    <citation type="submission" date="2020-01" db="EMBL/GenBank/DDBJ databases">
        <title>Paenibacillus soybeanensis sp. nov. isolated from the nodules of soybean (Glycine max(L.) Merr).</title>
        <authorList>
            <person name="Wang H."/>
        </authorList>
    </citation>
    <scope>NUCLEOTIDE SEQUENCE [LARGE SCALE GENOMIC DNA]</scope>
    <source>
        <strain evidence="4 5">T1</strain>
    </source>
</reference>
<gene>
    <name evidence="4" type="ORF">GT019_08275</name>
</gene>
<accession>A0ABW9XMK0</accession>
<keyword evidence="5" id="KW-1185">Reference proteome</keyword>
<feature type="domain" description="Gfo/Idh/MocA-like oxidoreductase N-terminal" evidence="2">
    <location>
        <begin position="2"/>
        <end position="136"/>
    </location>
</feature>
<evidence type="ECO:0000313" key="4">
    <source>
        <dbReference type="EMBL" id="NBD23865.1"/>
    </source>
</evidence>
<dbReference type="InterPro" id="IPR050463">
    <property type="entry name" value="Gfo/Idh/MocA_oxidrdct_glycsds"/>
</dbReference>
<dbReference type="EMBL" id="JAAAMV010000003">
    <property type="protein sequence ID" value="NBD23865.1"/>
    <property type="molecule type" value="Genomic_DNA"/>
</dbReference>
<comment type="caution">
    <text evidence="4">The sequence shown here is derived from an EMBL/GenBank/DDBJ whole genome shotgun (WGS) entry which is preliminary data.</text>
</comment>
<dbReference type="InterPro" id="IPR000683">
    <property type="entry name" value="Gfo/Idh/MocA-like_OxRdtase_N"/>
</dbReference>
<dbReference type="InterPro" id="IPR036291">
    <property type="entry name" value="NAD(P)-bd_dom_sf"/>
</dbReference>
<dbReference type="SUPFAM" id="SSF51735">
    <property type="entry name" value="NAD(P)-binding Rossmann-fold domains"/>
    <property type="match status" value="1"/>
</dbReference>
<dbReference type="PANTHER" id="PTHR43818">
    <property type="entry name" value="BCDNA.GH03377"/>
    <property type="match status" value="1"/>
</dbReference>
<dbReference type="Gene3D" id="3.40.50.720">
    <property type="entry name" value="NAD(P)-binding Rossmann-like Domain"/>
    <property type="match status" value="1"/>
</dbReference>
<evidence type="ECO:0000259" key="2">
    <source>
        <dbReference type="Pfam" id="PF01408"/>
    </source>
</evidence>